<keyword evidence="1" id="KW-0560">Oxidoreductase</keyword>
<protein>
    <submittedName>
        <fullName evidence="1">Phytanoyl-CoA dioxygenase family protein</fullName>
    </submittedName>
</protein>
<gene>
    <name evidence="1" type="ORF">IEQ31_07725</name>
</gene>
<name>A0ABR8L2W8_9ACTN</name>
<keyword evidence="2" id="KW-1185">Reference proteome</keyword>
<dbReference type="EMBL" id="JACXRZ010000005">
    <property type="protein sequence ID" value="MBD3143071.1"/>
    <property type="molecule type" value="Genomic_DNA"/>
</dbReference>
<proteinExistence type="predicted"/>
<dbReference type="Pfam" id="PF05721">
    <property type="entry name" value="PhyH"/>
    <property type="match status" value="1"/>
</dbReference>
<dbReference type="GO" id="GO:0051213">
    <property type="term" value="F:dioxygenase activity"/>
    <property type="evidence" value="ECO:0007669"/>
    <property type="project" value="UniProtKB-KW"/>
</dbReference>
<dbReference type="Proteomes" id="UP000653231">
    <property type="component" value="Unassembled WGS sequence"/>
</dbReference>
<reference evidence="1 2" key="1">
    <citation type="submission" date="2020-09" db="EMBL/GenBank/DDBJ databases">
        <title>Actinomycete isolated from the Camponotus japonicus Mayr.</title>
        <authorList>
            <person name="Gong X."/>
        </authorList>
    </citation>
    <scope>NUCLEOTIDE SEQUENCE [LARGE SCALE GENOMIC DNA]</scope>
    <source>
        <strain evidence="1 2">2C-HV3</strain>
    </source>
</reference>
<dbReference type="InterPro" id="IPR008775">
    <property type="entry name" value="Phytyl_CoA_dOase-like"/>
</dbReference>
<keyword evidence="1" id="KW-0223">Dioxygenase</keyword>
<evidence type="ECO:0000313" key="1">
    <source>
        <dbReference type="EMBL" id="MBD3143071.1"/>
    </source>
</evidence>
<evidence type="ECO:0000313" key="2">
    <source>
        <dbReference type="Proteomes" id="UP000653231"/>
    </source>
</evidence>
<accession>A0ABR8L2W8</accession>
<dbReference type="SUPFAM" id="SSF51197">
    <property type="entry name" value="Clavaminate synthase-like"/>
    <property type="match status" value="1"/>
</dbReference>
<sequence>MPSTGNRRLQKGDSRTVTVIFSGPLLTDEERRTRLYGGQIFLYPARPESLALIEFARELIGAAFRGLDPETAQYELPVEKFAAILAELKPKFIHHPRSKELLRALLLSFGCDADRTYFDVPRMRSSTSDDYLTTGIAYAFHPHRDTWYSAPLSQVNWWIPIYEVVPENVMTFHPRYWSAPVKNGSAGYDYYEWNRTSRFNAAQHIGTDTREQPKPEEPVELDPRVTVVPEPGGVMIFSGNQLHSSVPNTSGKTRFSIDFRTVNVDDVIARREAPNVDSACTGTTLRDFLRVSDQERMPEDVALAYEGKG</sequence>
<organism evidence="1 2">
    <name type="scientific">Microbispora bryophytorum subsp. camponoti</name>
    <dbReference type="NCBI Taxonomy" id="1677852"/>
    <lineage>
        <taxon>Bacteria</taxon>
        <taxon>Bacillati</taxon>
        <taxon>Actinomycetota</taxon>
        <taxon>Actinomycetes</taxon>
        <taxon>Streptosporangiales</taxon>
        <taxon>Streptosporangiaceae</taxon>
        <taxon>Microbispora</taxon>
    </lineage>
</organism>
<comment type="caution">
    <text evidence="1">The sequence shown here is derived from an EMBL/GenBank/DDBJ whole genome shotgun (WGS) entry which is preliminary data.</text>
</comment>
<dbReference type="Gene3D" id="2.60.120.620">
    <property type="entry name" value="q2cbj1_9rhob like domain"/>
    <property type="match status" value="1"/>
</dbReference>